<comment type="caution">
    <text evidence="1">The sequence shown here is derived from an EMBL/GenBank/DDBJ whole genome shotgun (WGS) entry which is preliminary data.</text>
</comment>
<gene>
    <name evidence="1" type="ORF">IAB98_11600</name>
</gene>
<name>A0A9D1ELJ3_9FIRM</name>
<proteinExistence type="predicted"/>
<evidence type="ECO:0000313" key="1">
    <source>
        <dbReference type="EMBL" id="HIR94051.1"/>
    </source>
</evidence>
<protein>
    <submittedName>
        <fullName evidence="1">Uncharacterized protein</fullName>
    </submittedName>
</protein>
<organism evidence="1 2">
    <name type="scientific">Candidatus Egerieimonas intestinavium</name>
    <dbReference type="NCBI Taxonomy" id="2840777"/>
    <lineage>
        <taxon>Bacteria</taxon>
        <taxon>Bacillati</taxon>
        <taxon>Bacillota</taxon>
        <taxon>Clostridia</taxon>
        <taxon>Lachnospirales</taxon>
        <taxon>Lachnospiraceae</taxon>
        <taxon>Lachnospiraceae incertae sedis</taxon>
        <taxon>Candidatus Egerieimonas</taxon>
    </lineage>
</organism>
<reference evidence="1" key="2">
    <citation type="journal article" date="2021" name="PeerJ">
        <title>Extensive microbial diversity within the chicken gut microbiome revealed by metagenomics and culture.</title>
        <authorList>
            <person name="Gilroy R."/>
            <person name="Ravi A."/>
            <person name="Getino M."/>
            <person name="Pursley I."/>
            <person name="Horton D.L."/>
            <person name="Alikhan N.F."/>
            <person name="Baker D."/>
            <person name="Gharbi K."/>
            <person name="Hall N."/>
            <person name="Watson M."/>
            <person name="Adriaenssens E.M."/>
            <person name="Foster-Nyarko E."/>
            <person name="Jarju S."/>
            <person name="Secka A."/>
            <person name="Antonio M."/>
            <person name="Oren A."/>
            <person name="Chaudhuri R.R."/>
            <person name="La Ragione R."/>
            <person name="Hildebrand F."/>
            <person name="Pallen M.J."/>
        </authorList>
    </citation>
    <scope>NUCLEOTIDE SEQUENCE</scope>
    <source>
        <strain evidence="1">ChiSxjej1B13-7041</strain>
    </source>
</reference>
<accession>A0A9D1ELJ3</accession>
<dbReference type="AlphaFoldDB" id="A0A9D1ELJ3"/>
<sequence length="109" mass="12332">MLDWYKKLYVGETAKKKEKKLVRRISRGRMAPGVYLITLASNGRDQLDILSAVQAVWRGKRGLCPPIVGLAGSYGEALELVEQMAREAFDQTGRADIRSYLTEWEEEGK</sequence>
<dbReference type="EMBL" id="DVHU01000104">
    <property type="protein sequence ID" value="HIR94051.1"/>
    <property type="molecule type" value="Genomic_DNA"/>
</dbReference>
<dbReference type="Proteomes" id="UP000886841">
    <property type="component" value="Unassembled WGS sequence"/>
</dbReference>
<reference evidence="1" key="1">
    <citation type="submission" date="2020-10" db="EMBL/GenBank/DDBJ databases">
        <authorList>
            <person name="Gilroy R."/>
        </authorList>
    </citation>
    <scope>NUCLEOTIDE SEQUENCE</scope>
    <source>
        <strain evidence="1">ChiSxjej1B13-7041</strain>
    </source>
</reference>
<evidence type="ECO:0000313" key="2">
    <source>
        <dbReference type="Proteomes" id="UP000886841"/>
    </source>
</evidence>